<evidence type="ECO:0000313" key="8">
    <source>
        <dbReference type="EMBL" id="EFP95859.1"/>
    </source>
</evidence>
<evidence type="ECO:0000256" key="6">
    <source>
        <dbReference type="ARBA" id="ARBA00023026"/>
    </source>
</evidence>
<dbReference type="InterPro" id="IPR011841">
    <property type="entry name" value="T3SS_needle_YscF"/>
</dbReference>
<dbReference type="NCBIfam" id="TIGR02105">
    <property type="entry name" value="III_needle"/>
    <property type="match status" value="1"/>
</dbReference>
<dbReference type="OrthoDB" id="5893422at2"/>
<comment type="caution">
    <text evidence="8">The sequence shown here is derived from an EMBL/GenBank/DDBJ whole genome shotgun (WGS) entry which is preliminary data.</text>
</comment>
<keyword evidence="3" id="KW-0813">Transport</keyword>
<name>E3BLT1_9VIBR</name>
<dbReference type="eggNOG" id="ENOG5031YA0">
    <property type="taxonomic scope" value="Bacteria"/>
</dbReference>
<keyword evidence="4" id="KW-0964">Secreted</keyword>
<gene>
    <name evidence="8" type="ORF">VIBC2010_01248</name>
</gene>
<dbReference type="Gene3D" id="1.20.58.90">
    <property type="match status" value="1"/>
</dbReference>
<evidence type="ECO:0000256" key="1">
    <source>
        <dbReference type="ARBA" id="ARBA00004241"/>
    </source>
</evidence>
<reference evidence="8 9" key="1">
    <citation type="journal article" date="2012" name="Int. J. Syst. Evol. Microbiol.">
        <title>Vibrio caribbeanicus sp. nov., isolated from the marine sponge Scleritoderma cyanea.</title>
        <authorList>
            <person name="Hoffmann M."/>
            <person name="Monday S.R."/>
            <person name="Allard M.W."/>
            <person name="Strain E.A."/>
            <person name="Whittaker P."/>
            <person name="Naum M."/>
            <person name="McCarthy P.J."/>
            <person name="Lopez J.V."/>
            <person name="Fischer M."/>
            <person name="Brown E.W."/>
        </authorList>
    </citation>
    <scope>NUCLEOTIDE SEQUENCE [LARGE SCALE GENOMIC DNA]</scope>
    <source>
        <strain evidence="8 9">ATCC BAA-2122</strain>
    </source>
</reference>
<dbReference type="GO" id="GO:0030254">
    <property type="term" value="P:protein secretion by the type III secretion system"/>
    <property type="evidence" value="ECO:0007669"/>
    <property type="project" value="InterPro"/>
</dbReference>
<accession>E3BLT1</accession>
<dbReference type="Pfam" id="PF09392">
    <property type="entry name" value="T3SS_needle_F"/>
    <property type="match status" value="1"/>
</dbReference>
<dbReference type="EMBL" id="AEIU01000083">
    <property type="protein sequence ID" value="EFP95859.1"/>
    <property type="molecule type" value="Genomic_DNA"/>
</dbReference>
<evidence type="ECO:0000256" key="5">
    <source>
        <dbReference type="ARBA" id="ARBA00022927"/>
    </source>
</evidence>
<dbReference type="InterPro" id="IPR021123">
    <property type="entry name" value="T3SS_needle-like"/>
</dbReference>
<dbReference type="STRING" id="796620.VIBC2010_01248"/>
<comment type="subcellular location">
    <subcellularLocation>
        <location evidence="1">Cell surface</location>
    </subcellularLocation>
    <subcellularLocation>
        <location evidence="2">Secreted</location>
    </subcellularLocation>
</comment>
<evidence type="ECO:0000313" key="9">
    <source>
        <dbReference type="Proteomes" id="UP000002943"/>
    </source>
</evidence>
<keyword evidence="5" id="KW-0653">Protein transport</keyword>
<evidence type="ECO:0000256" key="2">
    <source>
        <dbReference type="ARBA" id="ARBA00004613"/>
    </source>
</evidence>
<dbReference type="SUPFAM" id="SSF140129">
    <property type="entry name" value="MxiH-like"/>
    <property type="match status" value="1"/>
</dbReference>
<dbReference type="GO" id="GO:0005576">
    <property type="term" value="C:extracellular region"/>
    <property type="evidence" value="ECO:0007669"/>
    <property type="project" value="UniProtKB-SubCell"/>
</dbReference>
<comment type="similarity">
    <text evidence="7">Belongs to the SctF family.</text>
</comment>
<organism evidence="8 9">
    <name type="scientific">Vibrio caribbeanicus ATCC BAA-2122</name>
    <dbReference type="NCBI Taxonomy" id="796620"/>
    <lineage>
        <taxon>Bacteria</taxon>
        <taxon>Pseudomonadati</taxon>
        <taxon>Pseudomonadota</taxon>
        <taxon>Gammaproteobacteria</taxon>
        <taxon>Vibrionales</taxon>
        <taxon>Vibrionaceae</taxon>
        <taxon>Vibrio</taxon>
    </lineage>
</organism>
<sequence length="86" mass="9363">MASATNGKFESGKLDLDQIKDIFSGAANDASQDVNDKITALKNKPDDPALLAELQHSINKWTVTFNLSATTTRAIKDVMQSILQKI</sequence>
<evidence type="ECO:0000256" key="3">
    <source>
        <dbReference type="ARBA" id="ARBA00022448"/>
    </source>
</evidence>
<dbReference type="Proteomes" id="UP000002943">
    <property type="component" value="Unassembled WGS sequence"/>
</dbReference>
<evidence type="ECO:0000256" key="7">
    <source>
        <dbReference type="ARBA" id="ARBA00035658"/>
    </source>
</evidence>
<dbReference type="AlphaFoldDB" id="E3BLT1"/>
<keyword evidence="9" id="KW-1185">Reference proteome</keyword>
<dbReference type="InterPro" id="IPR037203">
    <property type="entry name" value="T3SS_needle-like_sf"/>
</dbReference>
<protein>
    <submittedName>
        <fullName evidence="8">AscF protein</fullName>
    </submittedName>
</protein>
<evidence type="ECO:0000256" key="4">
    <source>
        <dbReference type="ARBA" id="ARBA00022525"/>
    </source>
</evidence>
<dbReference type="RefSeq" id="WP_009602012.1">
    <property type="nucleotide sequence ID" value="NZ_AEIU01000083.1"/>
</dbReference>
<dbReference type="GO" id="GO:0030257">
    <property type="term" value="C:type III protein secretion system complex"/>
    <property type="evidence" value="ECO:0007669"/>
    <property type="project" value="InterPro"/>
</dbReference>
<dbReference type="GO" id="GO:0009986">
    <property type="term" value="C:cell surface"/>
    <property type="evidence" value="ECO:0007669"/>
    <property type="project" value="UniProtKB-SubCell"/>
</dbReference>
<proteinExistence type="inferred from homology"/>
<keyword evidence="6" id="KW-0843">Virulence</keyword>